<gene>
    <name evidence="1" type="ORF">CAEBREN_17420</name>
</gene>
<dbReference type="Proteomes" id="UP000008068">
    <property type="component" value="Unassembled WGS sequence"/>
</dbReference>
<proteinExistence type="predicted"/>
<dbReference type="OrthoDB" id="10464238at2759"/>
<dbReference type="AlphaFoldDB" id="G0NXC1"/>
<dbReference type="InParanoid" id="G0NXC1"/>
<protein>
    <submittedName>
        <fullName evidence="1">Uncharacterized protein</fullName>
    </submittedName>
</protein>
<dbReference type="eggNOG" id="ENOG502QYF6">
    <property type="taxonomic scope" value="Eukaryota"/>
</dbReference>
<reference evidence="2" key="1">
    <citation type="submission" date="2011-07" db="EMBL/GenBank/DDBJ databases">
        <authorList>
            <consortium name="Caenorhabditis brenneri Sequencing and Analysis Consortium"/>
            <person name="Wilson R.K."/>
        </authorList>
    </citation>
    <scope>NUCLEOTIDE SEQUENCE [LARGE SCALE GENOMIC DNA]</scope>
    <source>
        <strain evidence="2">PB2801</strain>
    </source>
</reference>
<organism evidence="2">
    <name type="scientific">Caenorhabditis brenneri</name>
    <name type="common">Nematode worm</name>
    <dbReference type="NCBI Taxonomy" id="135651"/>
    <lineage>
        <taxon>Eukaryota</taxon>
        <taxon>Metazoa</taxon>
        <taxon>Ecdysozoa</taxon>
        <taxon>Nematoda</taxon>
        <taxon>Chromadorea</taxon>
        <taxon>Rhabditida</taxon>
        <taxon>Rhabditina</taxon>
        <taxon>Rhabditomorpha</taxon>
        <taxon>Rhabditoidea</taxon>
        <taxon>Rhabditidae</taxon>
        <taxon>Peloderinae</taxon>
        <taxon>Caenorhabditis</taxon>
    </lineage>
</organism>
<evidence type="ECO:0000313" key="2">
    <source>
        <dbReference type="Proteomes" id="UP000008068"/>
    </source>
</evidence>
<keyword evidence="2" id="KW-1185">Reference proteome</keyword>
<dbReference type="Pfam" id="PF10326">
    <property type="entry name" value="7TM_GPCR_Str"/>
    <property type="match status" value="1"/>
</dbReference>
<dbReference type="HOGENOM" id="CLU_2760064_0_0_1"/>
<dbReference type="EMBL" id="GL379970">
    <property type="protein sequence ID" value="EGT39415.1"/>
    <property type="molecule type" value="Genomic_DNA"/>
</dbReference>
<sequence>MFGMGFGVYGNITMACLAIYPPLDQLSTMYVIRDFRDAIRNVLTARRLERVSATSQSGAMSRNWIYQMNR</sequence>
<dbReference type="InterPro" id="IPR019428">
    <property type="entry name" value="7TM_GPCR_serpentine_rcpt_Str"/>
</dbReference>
<evidence type="ECO:0000313" key="1">
    <source>
        <dbReference type="EMBL" id="EGT39415.1"/>
    </source>
</evidence>
<accession>G0NXC1</accession>
<name>G0NXC1_CAEBE</name>